<name>A0ABV4BIY9_9CLOT</name>
<comment type="caution">
    <text evidence="1">The sequence shown here is derived from an EMBL/GenBank/DDBJ whole genome shotgun (WGS) entry which is preliminary data.</text>
</comment>
<organism evidence="1 2">
    <name type="scientific">Clostridium moutaii</name>
    <dbReference type="NCBI Taxonomy" id="3240932"/>
    <lineage>
        <taxon>Bacteria</taxon>
        <taxon>Bacillati</taxon>
        <taxon>Bacillota</taxon>
        <taxon>Clostridia</taxon>
        <taxon>Eubacteriales</taxon>
        <taxon>Clostridiaceae</taxon>
        <taxon>Clostridium</taxon>
    </lineage>
</organism>
<evidence type="ECO:0000313" key="2">
    <source>
        <dbReference type="Proteomes" id="UP001564657"/>
    </source>
</evidence>
<gene>
    <name evidence="1" type="ORF">AB8U03_00790</name>
</gene>
<protein>
    <submittedName>
        <fullName evidence="1">Uncharacterized protein</fullName>
    </submittedName>
</protein>
<reference evidence="1 2" key="1">
    <citation type="submission" date="2024-08" db="EMBL/GenBank/DDBJ databases">
        <title>Clostridium lapicellarii sp. nov., and Clostridium renhuaiense sp. nov., two species isolated from the mud in a fermentation cellar used for producing sauce-flavour Chinese liquors.</title>
        <authorList>
            <person name="Yang F."/>
            <person name="Wang H."/>
            <person name="Chen L.Q."/>
            <person name="Zhou N."/>
            <person name="Lu J.J."/>
            <person name="Pu X.X."/>
            <person name="Wan B."/>
            <person name="Wang L."/>
            <person name="Liu S.J."/>
        </authorList>
    </citation>
    <scope>NUCLEOTIDE SEQUENCE [LARGE SCALE GENOMIC DNA]</scope>
    <source>
        <strain evidence="1 2">MT-5</strain>
    </source>
</reference>
<keyword evidence="2" id="KW-1185">Reference proteome</keyword>
<dbReference type="Proteomes" id="UP001564657">
    <property type="component" value="Unassembled WGS sequence"/>
</dbReference>
<sequence>MNQYRRDMAEDSRYSFHVWDLLEKYNIMLVGYKNERFICKYDIKSNKFTVENINSG</sequence>
<proteinExistence type="predicted"/>
<accession>A0ABV4BIY9</accession>
<dbReference type="EMBL" id="JBGEWD010000001">
    <property type="protein sequence ID" value="MEY7998744.1"/>
    <property type="molecule type" value="Genomic_DNA"/>
</dbReference>
<evidence type="ECO:0000313" key="1">
    <source>
        <dbReference type="EMBL" id="MEY7998744.1"/>
    </source>
</evidence>